<keyword evidence="2" id="KW-1185">Reference proteome</keyword>
<dbReference type="GeneID" id="116413300"/>
<dbReference type="Proteomes" id="UP001652740">
    <property type="component" value="Unplaced"/>
</dbReference>
<proteinExistence type="predicted"/>
<keyword evidence="1" id="KW-1133">Transmembrane helix</keyword>
<organism evidence="2 3">
    <name type="scientific">Galleria mellonella</name>
    <name type="common">Greater wax moth</name>
    <dbReference type="NCBI Taxonomy" id="7137"/>
    <lineage>
        <taxon>Eukaryota</taxon>
        <taxon>Metazoa</taxon>
        <taxon>Ecdysozoa</taxon>
        <taxon>Arthropoda</taxon>
        <taxon>Hexapoda</taxon>
        <taxon>Insecta</taxon>
        <taxon>Pterygota</taxon>
        <taxon>Neoptera</taxon>
        <taxon>Endopterygota</taxon>
        <taxon>Lepidoptera</taxon>
        <taxon>Glossata</taxon>
        <taxon>Ditrysia</taxon>
        <taxon>Pyraloidea</taxon>
        <taxon>Pyralidae</taxon>
        <taxon>Galleriinae</taxon>
        <taxon>Galleria</taxon>
    </lineage>
</organism>
<keyword evidence="1" id="KW-0472">Membrane</keyword>
<keyword evidence="1" id="KW-0812">Transmembrane</keyword>
<evidence type="ECO:0000256" key="1">
    <source>
        <dbReference type="SAM" id="Phobius"/>
    </source>
</evidence>
<dbReference type="OrthoDB" id="7476691at2759"/>
<protein>
    <submittedName>
        <fullName evidence="3">Uncharacterized protein LOC116413300</fullName>
    </submittedName>
</protein>
<dbReference type="InParanoid" id="A0A6J3C6R5"/>
<accession>A0A6J3C6R5</accession>
<name>A0A6J3C6R5_GALME</name>
<evidence type="ECO:0000313" key="3">
    <source>
        <dbReference type="RefSeq" id="XP_031767490.1"/>
    </source>
</evidence>
<dbReference type="KEGG" id="gmw:116413300"/>
<gene>
    <name evidence="3" type="primary">LOC116413300</name>
</gene>
<dbReference type="SUPFAM" id="SSF50494">
    <property type="entry name" value="Trypsin-like serine proteases"/>
    <property type="match status" value="1"/>
</dbReference>
<evidence type="ECO:0000313" key="2">
    <source>
        <dbReference type="Proteomes" id="UP001652740"/>
    </source>
</evidence>
<reference evidence="3" key="1">
    <citation type="submission" date="2025-08" db="UniProtKB">
        <authorList>
            <consortium name="RefSeq"/>
        </authorList>
    </citation>
    <scope>IDENTIFICATION</scope>
    <source>
        <tissue evidence="3">Whole larvae</tissue>
    </source>
</reference>
<dbReference type="InterPro" id="IPR009003">
    <property type="entry name" value="Peptidase_S1_PA"/>
</dbReference>
<dbReference type="RefSeq" id="XP_031767490.1">
    <property type="nucleotide sequence ID" value="XM_031911630.2"/>
</dbReference>
<dbReference type="AlphaFoldDB" id="A0A6J3C6R5"/>
<feature type="transmembrane region" description="Helical" evidence="1">
    <location>
        <begin position="6"/>
        <end position="29"/>
    </location>
</feature>
<sequence length="395" mass="45242">MNIDKVFLYVVYLYLNFRTAYNISLLSIVHFKCSSYFIKSEKCCVGTIYPNFILTSVFCAESCDTVLMKDMKIPINNIFIHPRYKKYVEGQHILETNDIVLVMVTSHPKAVTLKLSAMEVISAIGLKALIPILDDNKPRLLVTVIQSCSKHLLLRGYHICSIGTLCNRVFNNCQYTNGLPLLIDGQIVGLTGLLSSKLCNFPQKIFTAVGPIIPWIRSFIINNREDSLQNSFQDAERFDKLKLQTINLQNIDLKSGYKQFQQKEITIPTKNSTSYNLYSKMQETNMNILPSIRKLITSSTLYETLIKSVLKTKYSVPIKKNITELTYFTQIPDTNLLKTSESFNISSTYSARRFATNAMDWFNKNVRNKLKDKPPPLLVLTTPRINYNKEFVDLT</sequence>